<sequence>MAPRRSRAKRLHLPGAARCLAAQPSAAPHVAVSPPMAPQPTPIAPAMKPSRSVEPPVVTYVQQASTSVEPAATVSGAPIVEETPVASASNTTSASTVCIREHTAEMQCSPNVGQAPVTETASAVPAGEEMPPTAPVSAAPSAQPPEASIRVHRRRLRAKRRAAAALARKAKQHRNTISAPQQAVSPSTSSQPPAPAATQETVTVAQVETPAAEAEAQQASITAAPNSAQAGTTVSELAEPKTNTVMSSPPASPPIATPHRSTISRIPKKRKFFAELDDTATETAADATPLPANSERHLPASHTAEASLSPTEAPPTVPPVTTTTTVEGVTNKTSAVSDALPAPAAAHRRATHRISKVHAKAAAVKLKHNSGNLASYEATLEAAPAAISAVTGKMPAFGSATLTLAEKPAAATAPAVPVPSVEPPQRSASSKPQSTAPQVTSSAAVTRSGRATISRVVKKRKHLVDPDKSPLPDTSPSTQETSTVPEVADAAVTLNGVCTAATTAAAEPAALTVETAVAHPAAAIVVEDGASTKATARRRSMRRGKLPPQAAVAEAPPTAKAPPSEATAPTPVTPAVEAMTTSMPQAAQGAKVAASAESTTDAGSPADAARPVESATPPAAVRKLRSSKKPKRLTAAAIRRRELAAYNRIPKRFRPPEVPRLALSTPAAESEESTPATASVPATTIAVEAVDANEAQQPAAVGATQTKRMEAAAEMRAEAQTPTLAEGLGETPARQVAQPSAGTSTVSKTVAEEPAAPLTESTKSAAPLTTPEKEQCLMGQARVATKSMKVRIAQTLKKRFFSALEEVPDANPKVEAATQTTPCATEAPAVVPQAHAAAHEEIELSSQVAGNDTTVNAEMTAVVEEAVALESALGVEQQAVSVSSTAEKETMKASQPLANHKLNETSLTEGTSFDIVKGLHSGGAQRPSESVAVDADSPAPTQRKVVRVTNVRDMVKAIRKAKRAKRGASKKRLCNRPLAEHPMATVTGAVDEVVNAVVKDAESDAALAKEAEAVAAVQETDIPSETEQQGSVCAQAAEITAEMVVETTTVVTPEVMEVCSTEPVDKEAVHPPEALQDAEVLVPPTQAAVATPVNDFLPRAISSPSLARRQAAKQKIKKHAKLAAARLRKRPTYIVSAAEPLVEAHAPAEVIDAPLVEAVHAAAEPPVLPAEEASAETLVRRSALVLPSGNVVVESFTENEMVLRRTTLDDSWGVGLRFDWQERTLAISSFPPFEAADKRSAHPFVQQFKSRPRWLLKEVNETSAAHMKKALDSMNRSLTARFVFRHLK</sequence>
<feature type="compositionally biased region" description="Basic residues" evidence="1">
    <location>
        <begin position="535"/>
        <end position="545"/>
    </location>
</feature>
<feature type="compositionally biased region" description="Low complexity" evidence="1">
    <location>
        <begin position="178"/>
        <end position="225"/>
    </location>
</feature>
<feature type="region of interest" description="Disordered" evidence="1">
    <location>
        <begin position="24"/>
        <end position="52"/>
    </location>
</feature>
<keyword evidence="4" id="KW-1185">Reference proteome</keyword>
<feature type="compositionally biased region" description="Polar residues" evidence="1">
    <location>
        <begin position="472"/>
        <end position="484"/>
    </location>
</feature>
<gene>
    <name evidence="3" type="ORF">LtaPh_3132200</name>
</gene>
<feature type="region of interest" description="Disordered" evidence="1">
    <location>
        <begin position="730"/>
        <end position="771"/>
    </location>
</feature>
<proteinExistence type="predicted"/>
<evidence type="ECO:0000259" key="2">
    <source>
        <dbReference type="Pfam" id="PF24945"/>
    </source>
</evidence>
<feature type="compositionally biased region" description="Low complexity" evidence="1">
    <location>
        <begin position="24"/>
        <end position="34"/>
    </location>
</feature>
<dbReference type="VEuPathDB" id="TriTrypDB:LtaPh_3132200"/>
<feature type="compositionally biased region" description="Basic residues" evidence="1">
    <location>
        <begin position="622"/>
        <end position="632"/>
    </location>
</feature>
<evidence type="ECO:0000256" key="1">
    <source>
        <dbReference type="SAM" id="MobiDB-lite"/>
    </source>
</evidence>
<feature type="compositionally biased region" description="Polar residues" evidence="1">
    <location>
        <begin position="737"/>
        <end position="748"/>
    </location>
</feature>
<feature type="compositionally biased region" description="Low complexity" evidence="1">
    <location>
        <begin position="547"/>
        <end position="571"/>
    </location>
</feature>
<feature type="region of interest" description="Disordered" evidence="1">
    <location>
        <begin position="302"/>
        <end position="323"/>
    </location>
</feature>
<dbReference type="Proteomes" id="UP000419144">
    <property type="component" value="Unassembled WGS sequence"/>
</dbReference>
<dbReference type="InterPro" id="IPR056661">
    <property type="entry name" value="DUF7759"/>
</dbReference>
<comment type="caution">
    <text evidence="3">The sequence shown here is derived from an EMBL/GenBank/DDBJ whole genome shotgun (WGS) entry which is preliminary data.</text>
</comment>
<reference evidence="3" key="1">
    <citation type="submission" date="2019-11" db="EMBL/GenBank/DDBJ databases">
        <title>Leishmania tarentolae CDS.</title>
        <authorList>
            <person name="Goto Y."/>
            <person name="Yamagishi J."/>
        </authorList>
    </citation>
    <scope>NUCLEOTIDE SEQUENCE [LARGE SCALE GENOMIC DNA]</scope>
    <source>
        <strain evidence="3">Parrot Tar II</strain>
    </source>
</reference>
<feature type="region of interest" description="Disordered" evidence="1">
    <location>
        <begin position="884"/>
        <end position="905"/>
    </location>
</feature>
<organism evidence="3 4">
    <name type="scientific">Leishmania tarentolae</name>
    <name type="common">Sauroleishmania tarentolae</name>
    <dbReference type="NCBI Taxonomy" id="5689"/>
    <lineage>
        <taxon>Eukaryota</taxon>
        <taxon>Discoba</taxon>
        <taxon>Euglenozoa</taxon>
        <taxon>Kinetoplastea</taxon>
        <taxon>Metakinetoplastina</taxon>
        <taxon>Trypanosomatida</taxon>
        <taxon>Trypanosomatidae</taxon>
        <taxon>Leishmaniinae</taxon>
        <taxon>Leishmania</taxon>
        <taxon>lizard Leishmania</taxon>
    </lineage>
</organism>
<dbReference type="OrthoDB" id="273923at2759"/>
<feature type="compositionally biased region" description="Low complexity" evidence="1">
    <location>
        <begin position="583"/>
        <end position="596"/>
    </location>
</feature>
<name>A0A640KPU0_LEITA</name>
<feature type="compositionally biased region" description="Polar residues" evidence="1">
    <location>
        <begin position="426"/>
        <end position="451"/>
    </location>
</feature>
<dbReference type="PANTHER" id="PTHR38758:SF1">
    <property type="entry name" value="PROTEIN, PUTATIVE-RELATED"/>
    <property type="match status" value="1"/>
</dbReference>
<feature type="compositionally biased region" description="Basic residues" evidence="1">
    <location>
        <begin position="150"/>
        <end position="174"/>
    </location>
</feature>
<feature type="region of interest" description="Disordered" evidence="1">
    <location>
        <begin position="531"/>
        <end position="571"/>
    </location>
</feature>
<dbReference type="PANTHER" id="PTHR38758">
    <property type="entry name" value="PUTATIVE-RELATED"/>
    <property type="match status" value="1"/>
</dbReference>
<feature type="region of interest" description="Disordered" evidence="1">
    <location>
        <begin position="119"/>
        <end position="234"/>
    </location>
</feature>
<feature type="compositionally biased region" description="Low complexity" evidence="1">
    <location>
        <begin position="135"/>
        <end position="148"/>
    </location>
</feature>
<dbReference type="EMBL" id="BLBS01000047">
    <property type="protein sequence ID" value="GET91281.1"/>
    <property type="molecule type" value="Genomic_DNA"/>
</dbReference>
<accession>A0A640KPU0</accession>
<evidence type="ECO:0000313" key="4">
    <source>
        <dbReference type="Proteomes" id="UP000419144"/>
    </source>
</evidence>
<dbReference type="Pfam" id="PF24945">
    <property type="entry name" value="DUF7759"/>
    <property type="match status" value="1"/>
</dbReference>
<feature type="region of interest" description="Disordered" evidence="1">
    <location>
        <begin position="918"/>
        <end position="940"/>
    </location>
</feature>
<feature type="region of interest" description="Disordered" evidence="1">
    <location>
        <begin position="242"/>
        <end position="261"/>
    </location>
</feature>
<feature type="domain" description="DUF7759" evidence="2">
    <location>
        <begin position="1180"/>
        <end position="1285"/>
    </location>
</feature>
<feature type="region of interest" description="Disordered" evidence="1">
    <location>
        <begin position="415"/>
        <end position="484"/>
    </location>
</feature>
<protein>
    <submittedName>
        <fullName evidence="3">Kinetoplast-associated protein-like protein</fullName>
    </submittedName>
</protein>
<evidence type="ECO:0000313" key="3">
    <source>
        <dbReference type="EMBL" id="GET91281.1"/>
    </source>
</evidence>
<feature type="region of interest" description="Disordered" evidence="1">
    <location>
        <begin position="583"/>
        <end position="633"/>
    </location>
</feature>